<proteinExistence type="predicted"/>
<protein>
    <submittedName>
        <fullName evidence="1">Uncharacterized protein</fullName>
    </submittedName>
</protein>
<reference evidence="1" key="1">
    <citation type="submission" date="2022-07" db="EMBL/GenBank/DDBJ databases">
        <title>Phylogenomic reconstructions and comparative analyses of Kickxellomycotina fungi.</title>
        <authorList>
            <person name="Reynolds N.K."/>
            <person name="Stajich J.E."/>
            <person name="Barry K."/>
            <person name="Grigoriev I.V."/>
            <person name="Crous P."/>
            <person name="Smith M.E."/>
        </authorList>
    </citation>
    <scope>NUCLEOTIDE SEQUENCE</scope>
    <source>
        <strain evidence="1">CBS 190363</strain>
    </source>
</reference>
<name>A0ACC1M482_9FUNG</name>
<organism evidence="1 2">
    <name type="scientific">Coemansia aciculifera</name>
    <dbReference type="NCBI Taxonomy" id="417176"/>
    <lineage>
        <taxon>Eukaryota</taxon>
        <taxon>Fungi</taxon>
        <taxon>Fungi incertae sedis</taxon>
        <taxon>Zoopagomycota</taxon>
        <taxon>Kickxellomycotina</taxon>
        <taxon>Kickxellomycetes</taxon>
        <taxon>Kickxellales</taxon>
        <taxon>Kickxellaceae</taxon>
        <taxon>Coemansia</taxon>
    </lineage>
</organism>
<dbReference type="EMBL" id="JANBVB010000343">
    <property type="protein sequence ID" value="KAJ2895000.1"/>
    <property type="molecule type" value="Genomic_DNA"/>
</dbReference>
<keyword evidence="2" id="KW-1185">Reference proteome</keyword>
<feature type="non-terminal residue" evidence="1">
    <location>
        <position position="200"/>
    </location>
</feature>
<evidence type="ECO:0000313" key="1">
    <source>
        <dbReference type="EMBL" id="KAJ2895000.1"/>
    </source>
</evidence>
<gene>
    <name evidence="1" type="ORF">IWW38_002417</name>
</gene>
<sequence>MCKLRLLAVGLGAMAGSLQLPMVAADGDNADSYGHLLDQPEGYTAVFAALFGAYLAYIIITYSAFIYRALYLRDKSLLERSVFLLTAYTISGTILVTNVMVRGFLANYPCFVDIGLLTFGYIMWATTIILYMARYYVIVRLHKSIENQARVNPVTPDNLVEYMMRLRLATHRVFWQNIPESNEPASTNRQPAAVQNTGVR</sequence>
<dbReference type="Proteomes" id="UP001139981">
    <property type="component" value="Unassembled WGS sequence"/>
</dbReference>
<accession>A0ACC1M482</accession>
<evidence type="ECO:0000313" key="2">
    <source>
        <dbReference type="Proteomes" id="UP001139981"/>
    </source>
</evidence>
<comment type="caution">
    <text evidence="1">The sequence shown here is derived from an EMBL/GenBank/DDBJ whole genome shotgun (WGS) entry which is preliminary data.</text>
</comment>